<dbReference type="GO" id="GO:0005840">
    <property type="term" value="C:ribosome"/>
    <property type="evidence" value="ECO:0007669"/>
    <property type="project" value="UniProtKB-KW"/>
</dbReference>
<keyword evidence="10" id="KW-0150">Chloroplast</keyword>
<sequence length="215" mass="24290">MIKNKIPVEYKFHDPTLSSSINLSISLNTNDINSMYLIHRSFIQQIKNEKQGSANSKTRSEVRGGGKKPWKQKGTGKARAGSIRSPLWKGGGVVFGPKPKSYKSKVNQKEKKIAICSLLVNKKPITIPIQDNVLILNRPKTKLIYNQLQNLSINTNKKILIIINQLDNNLYLATRNIPNIELILANQLNINSLLKAENILITYDSLLTIEERYNV</sequence>
<dbReference type="Pfam" id="PF00573">
    <property type="entry name" value="Ribosomal_L4"/>
    <property type="match status" value="1"/>
</dbReference>
<dbReference type="RefSeq" id="YP_009313543.1">
    <property type="nucleotide sequence ID" value="NC_031657.1"/>
</dbReference>
<dbReference type="HAMAP" id="MF_01328_B">
    <property type="entry name" value="Ribosomal_uL4_B"/>
    <property type="match status" value="1"/>
</dbReference>
<keyword evidence="6 8" id="KW-0687">Ribonucleoprotein</keyword>
<dbReference type="EMBL" id="LT622865">
    <property type="protein sequence ID" value="SCW21797.1"/>
    <property type="molecule type" value="Genomic_DNA"/>
</dbReference>
<dbReference type="InterPro" id="IPR013005">
    <property type="entry name" value="Ribosomal_uL4-like"/>
</dbReference>
<dbReference type="GO" id="GO:0019843">
    <property type="term" value="F:rRNA binding"/>
    <property type="evidence" value="ECO:0007669"/>
    <property type="project" value="UniProtKB-UniRule"/>
</dbReference>
<feature type="compositionally biased region" description="Polar residues" evidence="9">
    <location>
        <begin position="48"/>
        <end position="57"/>
    </location>
</feature>
<dbReference type="PANTHER" id="PTHR10746:SF17">
    <property type="entry name" value="LARGE RIBOSOMAL SUBUNIT PROTEIN UL4C"/>
    <property type="match status" value="1"/>
</dbReference>
<dbReference type="Gene3D" id="3.40.1370.10">
    <property type="match status" value="1"/>
</dbReference>
<evidence type="ECO:0000256" key="8">
    <source>
        <dbReference type="HAMAP-Rule" id="MF_01328"/>
    </source>
</evidence>
<keyword evidence="5 8" id="KW-0689">Ribosomal protein</keyword>
<gene>
    <name evidence="8 10" type="primary">rpl4</name>
    <name evidence="10" type="ORF">JFC0074_163</name>
</gene>
<dbReference type="GO" id="GO:0006412">
    <property type="term" value="P:translation"/>
    <property type="evidence" value="ECO:0007669"/>
    <property type="project" value="UniProtKB-UniRule"/>
</dbReference>
<organism evidence="10">
    <name type="scientific">Galaxaura rugosa</name>
    <dbReference type="NCBI Taxonomy" id="268570"/>
    <lineage>
        <taxon>Eukaryota</taxon>
        <taxon>Rhodophyta</taxon>
        <taxon>Florideophyceae</taxon>
        <taxon>Nemaliophycidae</taxon>
        <taxon>Nemaliales</taxon>
        <taxon>Galaxauraceae</taxon>
        <taxon>Galaxaura</taxon>
    </lineage>
</organism>
<comment type="function">
    <text evidence="1 8">Probably binds the 23S rRNA.</text>
</comment>
<name>A0A1G4NT32_9FLOR</name>
<dbReference type="SUPFAM" id="SSF52166">
    <property type="entry name" value="Ribosomal protein L4"/>
    <property type="match status" value="1"/>
</dbReference>
<protein>
    <recommendedName>
        <fullName evidence="7 8">Large ribosomal subunit protein uL4c</fullName>
    </recommendedName>
</protein>
<dbReference type="PANTHER" id="PTHR10746">
    <property type="entry name" value="50S RIBOSOMAL PROTEIN L4"/>
    <property type="match status" value="1"/>
</dbReference>
<dbReference type="InterPro" id="IPR002136">
    <property type="entry name" value="Ribosomal_uL4"/>
</dbReference>
<comment type="similarity">
    <text evidence="2 8">Belongs to the universal ribosomal protein uL4 family.</text>
</comment>
<dbReference type="GO" id="GO:0009507">
    <property type="term" value="C:chloroplast"/>
    <property type="evidence" value="ECO:0007669"/>
    <property type="project" value="UniProtKB-SubCell"/>
</dbReference>
<keyword evidence="4 8" id="KW-0694">RNA-binding</keyword>
<comment type="subunit">
    <text evidence="8">Part of the 50S ribosomal subunit.</text>
</comment>
<evidence type="ECO:0000256" key="6">
    <source>
        <dbReference type="ARBA" id="ARBA00023274"/>
    </source>
</evidence>
<evidence type="ECO:0000256" key="3">
    <source>
        <dbReference type="ARBA" id="ARBA00022730"/>
    </source>
</evidence>
<dbReference type="AlphaFoldDB" id="A0A1G4NT32"/>
<proteinExistence type="inferred from homology"/>
<evidence type="ECO:0000313" key="10">
    <source>
        <dbReference type="EMBL" id="SCW21797.1"/>
    </source>
</evidence>
<geneLocation type="chloroplast" evidence="10"/>
<dbReference type="InterPro" id="IPR023574">
    <property type="entry name" value="Ribosomal_uL4_dom_sf"/>
</dbReference>
<dbReference type="GO" id="GO:0003735">
    <property type="term" value="F:structural constituent of ribosome"/>
    <property type="evidence" value="ECO:0007669"/>
    <property type="project" value="InterPro"/>
</dbReference>
<accession>A0A1G4NT32</accession>
<feature type="region of interest" description="Disordered" evidence="9">
    <location>
        <begin position="48"/>
        <end position="78"/>
    </location>
</feature>
<dbReference type="GeneID" id="29998804"/>
<comment type="subcellular location">
    <subcellularLocation>
        <location evidence="8">Plastid</location>
        <location evidence="8">Chloroplast</location>
    </subcellularLocation>
</comment>
<evidence type="ECO:0000256" key="4">
    <source>
        <dbReference type="ARBA" id="ARBA00022884"/>
    </source>
</evidence>
<feature type="compositionally biased region" description="Basic residues" evidence="9">
    <location>
        <begin position="65"/>
        <end position="76"/>
    </location>
</feature>
<evidence type="ECO:0000256" key="9">
    <source>
        <dbReference type="SAM" id="MobiDB-lite"/>
    </source>
</evidence>
<keyword evidence="10" id="KW-0934">Plastid</keyword>
<evidence type="ECO:0000256" key="1">
    <source>
        <dbReference type="ARBA" id="ARBA00004083"/>
    </source>
</evidence>
<evidence type="ECO:0000256" key="2">
    <source>
        <dbReference type="ARBA" id="ARBA00010528"/>
    </source>
</evidence>
<reference evidence="10" key="1">
    <citation type="submission" date="2016-10" db="EMBL/GenBank/DDBJ databases">
        <title>Chloroplast genomes as a tool to resolve red algal phylogenies: a case study in the Nemaliales.</title>
        <authorList>
            <person name="Costa J.F."/>
            <person name="Lin S.M."/>
            <person name="Macaya E.C."/>
            <person name="Fernandez-Garcia C."/>
            <person name="Verbruggen H."/>
        </authorList>
    </citation>
    <scope>NUCLEOTIDE SEQUENCE</scope>
    <source>
        <strain evidence="10">JFC0074</strain>
    </source>
</reference>
<reference evidence="10" key="2">
    <citation type="submission" date="2016-10" db="EMBL/GenBank/DDBJ databases">
        <authorList>
            <person name="de Groot N.N."/>
        </authorList>
    </citation>
    <scope>NUCLEOTIDE SEQUENCE</scope>
    <source>
        <strain evidence="10">JFC0074</strain>
    </source>
</reference>
<dbReference type="GO" id="GO:1990904">
    <property type="term" value="C:ribonucleoprotein complex"/>
    <property type="evidence" value="ECO:0007669"/>
    <property type="project" value="UniProtKB-KW"/>
</dbReference>
<evidence type="ECO:0000256" key="7">
    <source>
        <dbReference type="ARBA" id="ARBA00035208"/>
    </source>
</evidence>
<evidence type="ECO:0000256" key="5">
    <source>
        <dbReference type="ARBA" id="ARBA00022980"/>
    </source>
</evidence>
<dbReference type="NCBIfam" id="TIGR03953">
    <property type="entry name" value="rplD_bact"/>
    <property type="match status" value="1"/>
</dbReference>
<keyword evidence="3 8" id="KW-0699">rRNA-binding</keyword>